<evidence type="ECO:0000256" key="1">
    <source>
        <dbReference type="ARBA" id="ARBA00008857"/>
    </source>
</evidence>
<feature type="domain" description="Tyr recombinase" evidence="5">
    <location>
        <begin position="184"/>
        <end position="415"/>
    </location>
</feature>
<evidence type="ECO:0000256" key="3">
    <source>
        <dbReference type="ARBA" id="ARBA00023125"/>
    </source>
</evidence>
<dbReference type="Gene3D" id="1.10.443.10">
    <property type="entry name" value="Intergrase catalytic core"/>
    <property type="match status" value="1"/>
</dbReference>
<dbReference type="Pfam" id="PF14659">
    <property type="entry name" value="Phage_int_SAM_3"/>
    <property type="match status" value="1"/>
</dbReference>
<evidence type="ECO:0000313" key="6">
    <source>
        <dbReference type="EMBL" id="ROT86979.1"/>
    </source>
</evidence>
<evidence type="ECO:0000313" key="7">
    <source>
        <dbReference type="Proteomes" id="UP000285266"/>
    </source>
</evidence>
<keyword evidence="2" id="KW-0229">DNA integration</keyword>
<dbReference type="AlphaFoldDB" id="A0A423UE61"/>
<dbReference type="EMBL" id="QRAJ01000004">
    <property type="protein sequence ID" value="ROT86979.1"/>
    <property type="molecule type" value="Genomic_DNA"/>
</dbReference>
<proteinExistence type="inferred from homology"/>
<dbReference type="Pfam" id="PF00589">
    <property type="entry name" value="Phage_integrase"/>
    <property type="match status" value="1"/>
</dbReference>
<dbReference type="Proteomes" id="UP000285266">
    <property type="component" value="Unassembled WGS sequence"/>
</dbReference>
<reference evidence="6 7" key="1">
    <citation type="submission" date="2018-07" db="EMBL/GenBank/DDBJ databases">
        <title>The role of parmesan cheese in vectoring bovine microbiota.</title>
        <authorList>
            <person name="Lugli G.A."/>
            <person name="Milani C."/>
        </authorList>
    </citation>
    <scope>NUCLEOTIDE SEQUENCE [LARGE SCALE GENOMIC DNA]</scope>
    <source>
        <strain evidence="6 7">BMONG18</strain>
    </source>
</reference>
<evidence type="ECO:0000256" key="4">
    <source>
        <dbReference type="ARBA" id="ARBA00023172"/>
    </source>
</evidence>
<dbReference type="InterPro" id="IPR011010">
    <property type="entry name" value="DNA_brk_join_enz"/>
</dbReference>
<dbReference type="RefSeq" id="WP_184937035.1">
    <property type="nucleotide sequence ID" value="NZ_QRAJ01000004.1"/>
</dbReference>
<dbReference type="InterPro" id="IPR013762">
    <property type="entry name" value="Integrase-like_cat_sf"/>
</dbReference>
<organism evidence="6 7">
    <name type="scientific">Bifidobacterium mongoliense</name>
    <dbReference type="NCBI Taxonomy" id="518643"/>
    <lineage>
        <taxon>Bacteria</taxon>
        <taxon>Bacillati</taxon>
        <taxon>Actinomycetota</taxon>
        <taxon>Actinomycetes</taxon>
        <taxon>Bifidobacteriales</taxon>
        <taxon>Bifidobacteriaceae</taxon>
        <taxon>Bifidobacterium</taxon>
    </lineage>
</organism>
<dbReference type="PROSITE" id="PS51898">
    <property type="entry name" value="TYR_RECOMBINASE"/>
    <property type="match status" value="1"/>
</dbReference>
<accession>A0A423UE61</accession>
<dbReference type="GO" id="GO:0003677">
    <property type="term" value="F:DNA binding"/>
    <property type="evidence" value="ECO:0007669"/>
    <property type="project" value="UniProtKB-KW"/>
</dbReference>
<dbReference type="Gene3D" id="1.10.150.130">
    <property type="match status" value="1"/>
</dbReference>
<comment type="similarity">
    <text evidence="1">Belongs to the 'phage' integrase family.</text>
</comment>
<evidence type="ECO:0000259" key="5">
    <source>
        <dbReference type="PROSITE" id="PS51898"/>
    </source>
</evidence>
<dbReference type="InterPro" id="IPR002104">
    <property type="entry name" value="Integrase_catalytic"/>
</dbReference>
<dbReference type="InterPro" id="IPR010998">
    <property type="entry name" value="Integrase_recombinase_N"/>
</dbReference>
<keyword evidence="3" id="KW-0238">DNA-binding</keyword>
<dbReference type="InterPro" id="IPR004107">
    <property type="entry name" value="Integrase_SAM-like_N"/>
</dbReference>
<dbReference type="GO" id="GO:0015074">
    <property type="term" value="P:DNA integration"/>
    <property type="evidence" value="ECO:0007669"/>
    <property type="project" value="UniProtKB-KW"/>
</dbReference>
<protein>
    <submittedName>
        <fullName evidence="6">Phage integrase family protein</fullName>
    </submittedName>
</protein>
<evidence type="ECO:0000256" key="2">
    <source>
        <dbReference type="ARBA" id="ARBA00022908"/>
    </source>
</evidence>
<sequence>MTRSATGRYRARKYTDRHGNVRWRAQVAIGLYPNGEQRKRTVTASTYRECQSKLDDLLRRIRATGVESQAHVKLGEYAAGWLEHKRHDIDPKSYAMYKTVIDRHLVEYGNTALERIVPSTVRSILEHARSYTQKGEAKGPAGISLKRQIRTCLNQIMQAAYADRLIPSNPVLAVRTPQRKDSGTGRGAFSVPELKEMLRIAAGYEDTALGARMWFRLLTGMRQGEILGATWKSYNPRTSMYTVDWKLQTVPRDHGCGTPIDGEYPCGRHKGGLCPKAVWRVPDGYDMVALNGSNALTRPKSRTGRIVPIVPPLRQVLAMYRKRDTGSVYGLMFHDADGNPIDPKQDMREFRQLMTDAGMDAASHVGHESRHAIVTLLAAQGVDFQLIREIVGHSSDAMVEHYRHADNAERLKAMETIDDSLDLSEIGM</sequence>
<dbReference type="PANTHER" id="PTHR30629:SF2">
    <property type="entry name" value="PROPHAGE INTEGRASE INTS-RELATED"/>
    <property type="match status" value="1"/>
</dbReference>
<dbReference type="SUPFAM" id="SSF56349">
    <property type="entry name" value="DNA breaking-rejoining enzymes"/>
    <property type="match status" value="1"/>
</dbReference>
<comment type="caution">
    <text evidence="6">The sequence shown here is derived from an EMBL/GenBank/DDBJ whole genome shotgun (WGS) entry which is preliminary data.</text>
</comment>
<gene>
    <name evidence="6" type="ORF">BMONG18_0978</name>
</gene>
<keyword evidence="4" id="KW-0233">DNA recombination</keyword>
<name>A0A423UE61_9BIFI</name>
<dbReference type="InterPro" id="IPR050808">
    <property type="entry name" value="Phage_Integrase"/>
</dbReference>
<dbReference type="GO" id="GO:0006310">
    <property type="term" value="P:DNA recombination"/>
    <property type="evidence" value="ECO:0007669"/>
    <property type="project" value="UniProtKB-KW"/>
</dbReference>
<dbReference type="PANTHER" id="PTHR30629">
    <property type="entry name" value="PROPHAGE INTEGRASE"/>
    <property type="match status" value="1"/>
</dbReference>